<keyword evidence="11" id="KW-1185">Reference proteome</keyword>
<dbReference type="EMBL" id="JAWRVI010000028">
    <property type="protein sequence ID" value="KAK4087986.1"/>
    <property type="molecule type" value="Genomic_DNA"/>
</dbReference>
<dbReference type="InterPro" id="IPR011057">
    <property type="entry name" value="Mss4-like_sf"/>
</dbReference>
<sequence>MASQQPTRTPLKGSCHCGATKYILFLTLPHPYPGGEPSPRSDQRFYRCNCTVCHKAGFFHIRPASPADDFLLLAPEDPFAALGDYLCADRRLHFFYCKTCAMRCFIFMGDSEGAVEVDLGELGVPGYEKGSKTKVWRVKREGGHPEFGNYLSVNGHSVDAGQAFDMRALTDSKVVQYLDCLEEENPGERRFDYPHVGGCY</sequence>
<dbReference type="Proteomes" id="UP000078240">
    <property type="component" value="Unassembled WGS sequence"/>
</dbReference>
<dbReference type="GO" id="GO:0046872">
    <property type="term" value="F:metal ion binding"/>
    <property type="evidence" value="ECO:0007669"/>
    <property type="project" value="UniProtKB-KW"/>
</dbReference>
<evidence type="ECO:0000313" key="10">
    <source>
        <dbReference type="Proteomes" id="UP000245956"/>
    </source>
</evidence>
<gene>
    <name evidence="8" type="ORF">PCL_04906</name>
    <name evidence="5" type="ORF">Purlil1_7744</name>
    <name evidence="6" type="ORF">VFPBJ_09536</name>
    <name evidence="7" type="ORF">VFPFJ_09644</name>
</gene>
<evidence type="ECO:0000313" key="9">
    <source>
        <dbReference type="Proteomes" id="UP000078240"/>
    </source>
</evidence>
<evidence type="ECO:0000313" key="5">
    <source>
        <dbReference type="EMBL" id="KAK4087986.1"/>
    </source>
</evidence>
<evidence type="ECO:0000313" key="8">
    <source>
        <dbReference type="EMBL" id="PWI66493.1"/>
    </source>
</evidence>
<organism evidence="6 9">
    <name type="scientific">Purpureocillium lilacinum</name>
    <name type="common">Paecilomyces lilacinus</name>
    <dbReference type="NCBI Taxonomy" id="33203"/>
    <lineage>
        <taxon>Eukaryota</taxon>
        <taxon>Fungi</taxon>
        <taxon>Dikarya</taxon>
        <taxon>Ascomycota</taxon>
        <taxon>Pezizomycotina</taxon>
        <taxon>Sordariomycetes</taxon>
        <taxon>Hypocreomycetidae</taxon>
        <taxon>Hypocreales</taxon>
        <taxon>Ophiocordycipitaceae</taxon>
        <taxon>Purpureocillium</taxon>
    </lineage>
</organism>
<feature type="domain" description="CENP-V/GFA" evidence="4">
    <location>
        <begin position="11"/>
        <end position="147"/>
    </location>
</feature>
<evidence type="ECO:0000313" key="6">
    <source>
        <dbReference type="EMBL" id="OAQ75563.1"/>
    </source>
</evidence>
<reference evidence="6 9" key="3">
    <citation type="submission" date="2016-01" db="EMBL/GenBank/DDBJ databases">
        <title>Biosynthesis of antibiotic leucinostatins and their inhibition on Phytophthora in bio-control Purpureocillium lilacinum.</title>
        <authorList>
            <person name="Wang G."/>
            <person name="Liu Z."/>
            <person name="Lin R."/>
            <person name="Li E."/>
            <person name="Mao Z."/>
            <person name="Ling J."/>
            <person name="Yin W."/>
            <person name="Xie B."/>
        </authorList>
    </citation>
    <scope>NUCLEOTIDE SEQUENCE [LARGE SCALE GENOMIC DNA]</scope>
    <source>
        <strain evidence="6">PLBJ-1</strain>
        <strain evidence="7">PLFJ-1</strain>
    </source>
</reference>
<dbReference type="KEGG" id="plj:28891762"/>
<evidence type="ECO:0000256" key="3">
    <source>
        <dbReference type="ARBA" id="ARBA00022833"/>
    </source>
</evidence>
<dbReference type="EMBL" id="LSBI01000009">
    <property type="protein sequence ID" value="OAQ81189.1"/>
    <property type="molecule type" value="Genomic_DNA"/>
</dbReference>
<dbReference type="EMBL" id="LCWV01000024">
    <property type="protein sequence ID" value="PWI66493.1"/>
    <property type="molecule type" value="Genomic_DNA"/>
</dbReference>
<accession>A0A179GDW4</accession>
<name>A0A179GDW4_PURLI</name>
<dbReference type="SUPFAM" id="SSF51316">
    <property type="entry name" value="Mss4-like"/>
    <property type="match status" value="1"/>
</dbReference>
<dbReference type="AlphaFoldDB" id="A0A179GDW4"/>
<reference evidence="8" key="1">
    <citation type="submission" date="2015-05" db="EMBL/GenBank/DDBJ databases">
        <authorList>
            <person name="Wang D.B."/>
            <person name="Wang M."/>
        </authorList>
    </citation>
    <scope>NUCLEOTIDE SEQUENCE</scope>
    <source>
        <strain evidence="8">36-1</strain>
    </source>
</reference>
<comment type="similarity">
    <text evidence="1">Belongs to the Gfa family.</text>
</comment>
<dbReference type="PANTHER" id="PTHR28620">
    <property type="entry name" value="CENTROMERE PROTEIN V"/>
    <property type="match status" value="1"/>
</dbReference>
<dbReference type="Proteomes" id="UP000245956">
    <property type="component" value="Unassembled WGS sequence"/>
</dbReference>
<reference evidence="8 10" key="2">
    <citation type="journal article" date="2016" name="Front. Microbiol.">
        <title>Genome and transcriptome sequences reveal the specific parasitism of the nematophagous Purpureocillium lilacinum 36-1.</title>
        <authorList>
            <person name="Xie J."/>
            <person name="Li S."/>
            <person name="Mo C."/>
            <person name="Xiao X."/>
            <person name="Peng D."/>
            <person name="Wang G."/>
            <person name="Xiao Y."/>
        </authorList>
    </citation>
    <scope>NUCLEOTIDE SEQUENCE [LARGE SCALE GENOMIC DNA]</scope>
    <source>
        <strain evidence="8 10">36-1</strain>
    </source>
</reference>
<dbReference type="EMBL" id="LSBH01000008">
    <property type="protein sequence ID" value="OAQ75563.1"/>
    <property type="molecule type" value="Genomic_DNA"/>
</dbReference>
<dbReference type="OMA" id="SCHCGFI"/>
<dbReference type="PROSITE" id="PS51891">
    <property type="entry name" value="CENP_V_GFA"/>
    <property type="match status" value="1"/>
</dbReference>
<dbReference type="PANTHER" id="PTHR28620:SF1">
    <property type="entry name" value="CENP-V_GFA DOMAIN-CONTAINING PROTEIN"/>
    <property type="match status" value="1"/>
</dbReference>
<protein>
    <recommendedName>
        <fullName evidence="4">CENP-V/GFA domain-containing protein</fullName>
    </recommendedName>
</protein>
<keyword evidence="3" id="KW-0862">Zinc</keyword>
<evidence type="ECO:0000313" key="7">
    <source>
        <dbReference type="EMBL" id="OAQ81189.1"/>
    </source>
</evidence>
<dbReference type="RefSeq" id="XP_018175033.1">
    <property type="nucleotide sequence ID" value="XM_018326713.1"/>
</dbReference>
<reference evidence="5 11" key="5">
    <citation type="journal article" date="2024" name="Microbiol. Resour. Announc.">
        <title>Genome annotations for the ascomycete fungi Trichoderma harzianum, Trichoderma aggressivum, and Purpureocillium lilacinum.</title>
        <authorList>
            <person name="Beijen E.P.W."/>
            <person name="Ohm R.A."/>
        </authorList>
    </citation>
    <scope>NUCLEOTIDE SEQUENCE [LARGE SCALE GENOMIC DNA]</scope>
    <source>
        <strain evidence="5 11">CBS 150709</strain>
    </source>
</reference>
<dbReference type="Proteomes" id="UP001287286">
    <property type="component" value="Unassembled WGS sequence"/>
</dbReference>
<reference evidence="5" key="4">
    <citation type="submission" date="2023-11" db="EMBL/GenBank/DDBJ databases">
        <authorList>
            <person name="Beijen E."/>
            <person name="Ohm R.A."/>
        </authorList>
    </citation>
    <scope>NUCLEOTIDE SEQUENCE</scope>
    <source>
        <strain evidence="5">CBS 150709</strain>
    </source>
</reference>
<dbReference type="GO" id="GO:0016846">
    <property type="term" value="F:carbon-sulfur lyase activity"/>
    <property type="evidence" value="ECO:0007669"/>
    <property type="project" value="InterPro"/>
</dbReference>
<evidence type="ECO:0000256" key="1">
    <source>
        <dbReference type="ARBA" id="ARBA00005495"/>
    </source>
</evidence>
<keyword evidence="2" id="KW-0479">Metal-binding</keyword>
<dbReference type="Gene3D" id="2.170.150.70">
    <property type="match status" value="1"/>
</dbReference>
<dbReference type="InterPro" id="IPR006913">
    <property type="entry name" value="CENP-V/GFA"/>
</dbReference>
<evidence type="ECO:0000259" key="4">
    <source>
        <dbReference type="PROSITE" id="PS51891"/>
    </source>
</evidence>
<comment type="caution">
    <text evidence="6">The sequence shown here is derived from an EMBL/GenBank/DDBJ whole genome shotgun (WGS) entry which is preliminary data.</text>
</comment>
<dbReference type="Proteomes" id="UP000078340">
    <property type="component" value="Unassembled WGS sequence"/>
</dbReference>
<evidence type="ECO:0000256" key="2">
    <source>
        <dbReference type="ARBA" id="ARBA00022723"/>
    </source>
</evidence>
<dbReference type="InterPro" id="IPR052355">
    <property type="entry name" value="CENP-V-like"/>
</dbReference>
<dbReference type="GeneID" id="28891762"/>
<proteinExistence type="inferred from homology"/>
<evidence type="ECO:0000313" key="11">
    <source>
        <dbReference type="Proteomes" id="UP001287286"/>
    </source>
</evidence>